<reference evidence="2 3" key="1">
    <citation type="journal article" date="2011" name="Science">
        <title>The ecoresponsive genome of Daphnia pulex.</title>
        <authorList>
            <person name="Colbourne J.K."/>
            <person name="Pfrender M.E."/>
            <person name="Gilbert D."/>
            <person name="Thomas W.K."/>
            <person name="Tucker A."/>
            <person name="Oakley T.H."/>
            <person name="Tokishita S."/>
            <person name="Aerts A."/>
            <person name="Arnold G.J."/>
            <person name="Basu M.K."/>
            <person name="Bauer D.J."/>
            <person name="Caceres C.E."/>
            <person name="Carmel L."/>
            <person name="Casola C."/>
            <person name="Choi J.H."/>
            <person name="Detter J.C."/>
            <person name="Dong Q."/>
            <person name="Dusheyko S."/>
            <person name="Eads B.D."/>
            <person name="Frohlich T."/>
            <person name="Geiler-Samerotte K.A."/>
            <person name="Gerlach D."/>
            <person name="Hatcher P."/>
            <person name="Jogdeo S."/>
            <person name="Krijgsveld J."/>
            <person name="Kriventseva E.V."/>
            <person name="Kultz D."/>
            <person name="Laforsch C."/>
            <person name="Lindquist E."/>
            <person name="Lopez J."/>
            <person name="Manak J.R."/>
            <person name="Muller J."/>
            <person name="Pangilinan J."/>
            <person name="Patwardhan R.P."/>
            <person name="Pitluck S."/>
            <person name="Pritham E.J."/>
            <person name="Rechtsteiner A."/>
            <person name="Rho M."/>
            <person name="Rogozin I.B."/>
            <person name="Sakarya O."/>
            <person name="Salamov A."/>
            <person name="Schaack S."/>
            <person name="Shapiro H."/>
            <person name="Shiga Y."/>
            <person name="Skalitzky C."/>
            <person name="Smith Z."/>
            <person name="Souvorov A."/>
            <person name="Sung W."/>
            <person name="Tang Z."/>
            <person name="Tsuchiya D."/>
            <person name="Tu H."/>
            <person name="Vos H."/>
            <person name="Wang M."/>
            <person name="Wolf Y.I."/>
            <person name="Yamagata H."/>
            <person name="Yamada T."/>
            <person name="Ye Y."/>
            <person name="Shaw J.R."/>
            <person name="Andrews J."/>
            <person name="Crease T.J."/>
            <person name="Tang H."/>
            <person name="Lucas S.M."/>
            <person name="Robertson H.M."/>
            <person name="Bork P."/>
            <person name="Koonin E.V."/>
            <person name="Zdobnov E.M."/>
            <person name="Grigoriev I.V."/>
            <person name="Lynch M."/>
            <person name="Boore J.L."/>
        </authorList>
    </citation>
    <scope>NUCLEOTIDE SEQUENCE [LARGE SCALE GENOMIC DNA]</scope>
</reference>
<feature type="signal peptide" evidence="1">
    <location>
        <begin position="1"/>
        <end position="19"/>
    </location>
</feature>
<dbReference type="KEGG" id="dpx:DAPPUDRAFT_306288"/>
<sequence>MKKITTILVVSVLAVLSSSSENSFVTQQWNRNPAMRNRAFYYFHPTHLPGTQFYPKIPLVNYYPYFPIAEPNKLRLNEDSQMSDIANSRPTTPTPPPLLIDQNLSDEEAMTQLEILKEIYTRNNENGVVLPSILPSSRGFIALKTTAFISFLNSFSLAATTKTKTKIFVYPTFG</sequence>
<dbReference type="OrthoDB" id="6366014at2759"/>
<dbReference type="AlphaFoldDB" id="E9GWI7"/>
<dbReference type="InParanoid" id="E9GWI7"/>
<dbReference type="EMBL" id="GL732570">
    <property type="protein sequence ID" value="EFX76180.1"/>
    <property type="molecule type" value="Genomic_DNA"/>
</dbReference>
<feature type="chain" id="PRO_5003237545" evidence="1">
    <location>
        <begin position="20"/>
        <end position="174"/>
    </location>
</feature>
<protein>
    <submittedName>
        <fullName evidence="2">Uncharacterized protein</fullName>
    </submittedName>
</protein>
<dbReference type="Proteomes" id="UP000000305">
    <property type="component" value="Unassembled WGS sequence"/>
</dbReference>
<evidence type="ECO:0000313" key="3">
    <source>
        <dbReference type="Proteomes" id="UP000000305"/>
    </source>
</evidence>
<proteinExistence type="predicted"/>
<name>E9GWI7_DAPPU</name>
<dbReference type="HOGENOM" id="CLU_1541688_0_0_1"/>
<organism evidence="2 3">
    <name type="scientific">Daphnia pulex</name>
    <name type="common">Water flea</name>
    <dbReference type="NCBI Taxonomy" id="6669"/>
    <lineage>
        <taxon>Eukaryota</taxon>
        <taxon>Metazoa</taxon>
        <taxon>Ecdysozoa</taxon>
        <taxon>Arthropoda</taxon>
        <taxon>Crustacea</taxon>
        <taxon>Branchiopoda</taxon>
        <taxon>Diplostraca</taxon>
        <taxon>Cladocera</taxon>
        <taxon>Anomopoda</taxon>
        <taxon>Daphniidae</taxon>
        <taxon>Daphnia</taxon>
    </lineage>
</organism>
<evidence type="ECO:0000256" key="1">
    <source>
        <dbReference type="SAM" id="SignalP"/>
    </source>
</evidence>
<keyword evidence="1" id="KW-0732">Signal</keyword>
<accession>E9GWI7</accession>
<evidence type="ECO:0000313" key="2">
    <source>
        <dbReference type="EMBL" id="EFX76180.1"/>
    </source>
</evidence>
<gene>
    <name evidence="2" type="ORF">DAPPUDRAFT_306288</name>
</gene>
<keyword evidence="3" id="KW-1185">Reference proteome</keyword>